<evidence type="ECO:0000313" key="1">
    <source>
        <dbReference type="EnsemblMetazoa" id="ENSAATROPP004227"/>
    </source>
</evidence>
<protein>
    <submittedName>
        <fullName evidence="1">Uncharacterized protein</fullName>
    </submittedName>
</protein>
<reference evidence="1" key="1">
    <citation type="submission" date="2024-04" db="UniProtKB">
        <authorList>
            <consortium name="EnsemblMetazoa"/>
        </authorList>
    </citation>
    <scope>IDENTIFICATION</scope>
    <source>
        <strain evidence="1">EBRO</strain>
    </source>
</reference>
<dbReference type="EnsemblMetazoa" id="ENSAATROPT004408">
    <property type="protein sequence ID" value="ENSAATROPP004227"/>
    <property type="gene ID" value="ENSAATROPG003491"/>
</dbReference>
<dbReference type="AlphaFoldDB" id="A0AAG5CZ78"/>
<sequence>MHNRSVGLESKRKPIKMFIKSVVFYSTLSSLLLLSFILQPSSVQGAVGVIGARAYLERVARRVVELLETRYITGTSLPIADYTAPINISASGLNIAGTVSFHSAFISKIGAIEFDSQRFKEILLNTEVSIQGSLKWHEIGVVLDFDADLEDYKGTGTLFVTYNQFDFPLEVTKYFNATAPTGSLKFMSIDNSNRIVTVGHPNNQHVQMISRAIMTSFDFRDMMILSFRNWNFQNLLAAVINDIPFPEVCYNC</sequence>
<keyword evidence="2" id="KW-1185">Reference proteome</keyword>
<proteinExistence type="predicted"/>
<evidence type="ECO:0000313" key="2">
    <source>
        <dbReference type="Proteomes" id="UP000075880"/>
    </source>
</evidence>
<accession>A0AAG5CZ78</accession>
<organism evidence="1 2">
    <name type="scientific">Anopheles atroparvus</name>
    <name type="common">European mosquito</name>
    <dbReference type="NCBI Taxonomy" id="41427"/>
    <lineage>
        <taxon>Eukaryota</taxon>
        <taxon>Metazoa</taxon>
        <taxon>Ecdysozoa</taxon>
        <taxon>Arthropoda</taxon>
        <taxon>Hexapoda</taxon>
        <taxon>Insecta</taxon>
        <taxon>Pterygota</taxon>
        <taxon>Neoptera</taxon>
        <taxon>Endopterygota</taxon>
        <taxon>Diptera</taxon>
        <taxon>Nematocera</taxon>
        <taxon>Culicoidea</taxon>
        <taxon>Culicidae</taxon>
        <taxon>Anophelinae</taxon>
        <taxon>Anopheles</taxon>
    </lineage>
</organism>
<name>A0AAG5CZ78_ANOAO</name>
<dbReference type="Proteomes" id="UP000075880">
    <property type="component" value="Unassembled WGS sequence"/>
</dbReference>